<evidence type="ECO:0000313" key="13">
    <source>
        <dbReference type="Proteomes" id="UP001165430"/>
    </source>
</evidence>
<name>A0ABS9V7K7_9BACT</name>
<dbReference type="Proteomes" id="UP001165430">
    <property type="component" value="Unassembled WGS sequence"/>
</dbReference>
<feature type="domain" description="AAA" evidence="11">
    <location>
        <begin position="588"/>
        <end position="710"/>
    </location>
</feature>
<comment type="catalytic activity">
    <reaction evidence="8">
        <text>L-tyrosyl-[protein] + ATP = O-phospho-L-tyrosyl-[protein] + ADP + H(+)</text>
        <dbReference type="Rhea" id="RHEA:10596"/>
        <dbReference type="Rhea" id="RHEA-COMP:10136"/>
        <dbReference type="Rhea" id="RHEA-COMP:20101"/>
        <dbReference type="ChEBI" id="CHEBI:15378"/>
        <dbReference type="ChEBI" id="CHEBI:30616"/>
        <dbReference type="ChEBI" id="CHEBI:46858"/>
        <dbReference type="ChEBI" id="CHEBI:61978"/>
        <dbReference type="ChEBI" id="CHEBI:456216"/>
        <dbReference type="EC" id="2.7.10.2"/>
    </reaction>
</comment>
<dbReference type="EMBL" id="JAKZGO010000002">
    <property type="protein sequence ID" value="MCH7412407.1"/>
    <property type="molecule type" value="Genomic_DNA"/>
</dbReference>
<keyword evidence="13" id="KW-1185">Reference proteome</keyword>
<keyword evidence="7" id="KW-0829">Tyrosine-protein kinase</keyword>
<dbReference type="InterPro" id="IPR050445">
    <property type="entry name" value="Bact_polysacc_biosynth/exp"/>
</dbReference>
<evidence type="ECO:0000256" key="6">
    <source>
        <dbReference type="ARBA" id="ARBA00022840"/>
    </source>
</evidence>
<comment type="caution">
    <text evidence="12">The sequence shown here is derived from an EMBL/GenBank/DDBJ whole genome shotgun (WGS) entry which is preliminary data.</text>
</comment>
<feature type="transmembrane region" description="Helical" evidence="10">
    <location>
        <begin position="29"/>
        <end position="47"/>
    </location>
</feature>
<keyword evidence="9" id="KW-0175">Coiled coil</keyword>
<accession>A0ABS9V7K7</accession>
<dbReference type="RefSeq" id="WP_241409991.1">
    <property type="nucleotide sequence ID" value="NZ_JAKZGO010000002.1"/>
</dbReference>
<dbReference type="CDD" id="cd05387">
    <property type="entry name" value="BY-kinase"/>
    <property type="match status" value="1"/>
</dbReference>
<keyword evidence="10" id="KW-1133">Transmembrane helix</keyword>
<evidence type="ECO:0000256" key="2">
    <source>
        <dbReference type="ARBA" id="ARBA00011903"/>
    </source>
</evidence>
<dbReference type="NCBIfam" id="TIGR01007">
    <property type="entry name" value="eps_fam"/>
    <property type="match status" value="1"/>
</dbReference>
<dbReference type="SUPFAM" id="SSF52540">
    <property type="entry name" value="P-loop containing nucleoside triphosphate hydrolases"/>
    <property type="match status" value="1"/>
</dbReference>
<dbReference type="InterPro" id="IPR005702">
    <property type="entry name" value="Wzc-like_C"/>
</dbReference>
<dbReference type="EC" id="2.7.10.2" evidence="2"/>
<evidence type="ECO:0000256" key="9">
    <source>
        <dbReference type="SAM" id="Coils"/>
    </source>
</evidence>
<protein>
    <recommendedName>
        <fullName evidence="2">non-specific protein-tyrosine kinase</fullName>
        <ecNumber evidence="2">2.7.10.2</ecNumber>
    </recommendedName>
</protein>
<comment type="similarity">
    <text evidence="1">Belongs to the CpsD/CapB family.</text>
</comment>
<keyword evidence="6" id="KW-0067">ATP-binding</keyword>
<dbReference type="Gene3D" id="3.40.50.300">
    <property type="entry name" value="P-loop containing nucleotide triphosphate hydrolases"/>
    <property type="match status" value="1"/>
</dbReference>
<evidence type="ECO:0000256" key="3">
    <source>
        <dbReference type="ARBA" id="ARBA00022679"/>
    </source>
</evidence>
<dbReference type="InterPro" id="IPR027417">
    <property type="entry name" value="P-loop_NTPase"/>
</dbReference>
<keyword evidence="5" id="KW-0418">Kinase</keyword>
<feature type="transmembrane region" description="Helical" evidence="10">
    <location>
        <begin position="505"/>
        <end position="522"/>
    </location>
</feature>
<evidence type="ECO:0000256" key="10">
    <source>
        <dbReference type="SAM" id="Phobius"/>
    </source>
</evidence>
<keyword evidence="10" id="KW-0472">Membrane</keyword>
<keyword evidence="3 12" id="KW-0808">Transferase</keyword>
<keyword evidence="4" id="KW-0547">Nucleotide-binding</keyword>
<feature type="coiled-coil region" evidence="9">
    <location>
        <begin position="264"/>
        <end position="305"/>
    </location>
</feature>
<proteinExistence type="inferred from homology"/>
<sequence length="813" mass="93573">MEKFDISQLDNDDSELEVRYIVARYLRFWPWYILFIVLFLVGTYFFHRYTEDEYSVSGTMVFRNTVKPESRILDRSAIFSNQNSLDNEILMLSSKNLAREALSKLHFDVEYFAKTNIKTIELYNSTPIHVEVDWDHMQIQNVPIQLHILSTNTFKLLPEVGGFFDFNPAYAQLDEGIFDKVFNFGDEIETARMKFKVHLVNPGRVGDVIIFTLRSPSSLEEKMTKAINIKLVNAGASVLEIKMVTTVVPKGRDYINALMEAHLEHELREKNRNTENTLKFIEEQLGFLEDSLKNKERELQNFKVQNKMINVSEEFSDVLGRINRLDDSVQELDFQISYYTSVKDYMQEKTSDFSQIIAPSVVGIPDPLLNGLIQTLVTLSQERRKLLASVNEIHPEIKKIDVQMEKVQEALLENVLNLIDNTKKKKALVLANIANYDRQFSSLPESESQYASIFREYRLRENLYTYLLEKRAEAGIAKASNVSDNAILDYAKMGSLVFPKKESNYLMAIALGFFLPFGFLALRDVMDQRIRNQRDLKKNFMIPQLSIIGKSDNETNMVVLEHPKSAVAESFRSLRSAINYIAADKDSKKILVTSSVSGEGKTFTSMNLASIMALGGKKTVVVDADLRKPKLASYFGHSGKIGLSTFLIGKALEEDIIIPTANENLYFIPSGIIPPNPAELLQTQKLKDFLLYLEENFDMVIFDTPPLGLVSETIDLTRLFDLNLYVVRQDYTLKNHLVMINDLFLNKQVKNVYGIFNGMEDSGYNYKGYNYGYGNAYIYSQKNKYIYNYYGQDKKPRQYKNLFFKFISYFKVK</sequence>
<evidence type="ECO:0000256" key="8">
    <source>
        <dbReference type="ARBA" id="ARBA00051245"/>
    </source>
</evidence>
<evidence type="ECO:0000256" key="5">
    <source>
        <dbReference type="ARBA" id="ARBA00022777"/>
    </source>
</evidence>
<dbReference type="GO" id="GO:0004715">
    <property type="term" value="F:non-membrane spanning protein tyrosine kinase activity"/>
    <property type="evidence" value="ECO:0007669"/>
    <property type="project" value="UniProtKB-EC"/>
</dbReference>
<dbReference type="PANTHER" id="PTHR32309">
    <property type="entry name" value="TYROSINE-PROTEIN KINASE"/>
    <property type="match status" value="1"/>
</dbReference>
<evidence type="ECO:0000256" key="7">
    <source>
        <dbReference type="ARBA" id="ARBA00023137"/>
    </source>
</evidence>
<dbReference type="InterPro" id="IPR025669">
    <property type="entry name" value="AAA_dom"/>
</dbReference>
<organism evidence="12 13">
    <name type="scientific">Belliella alkalica</name>
    <dbReference type="NCBI Taxonomy" id="1730871"/>
    <lineage>
        <taxon>Bacteria</taxon>
        <taxon>Pseudomonadati</taxon>
        <taxon>Bacteroidota</taxon>
        <taxon>Cytophagia</taxon>
        <taxon>Cytophagales</taxon>
        <taxon>Cyclobacteriaceae</taxon>
        <taxon>Belliella</taxon>
    </lineage>
</organism>
<evidence type="ECO:0000256" key="1">
    <source>
        <dbReference type="ARBA" id="ARBA00007316"/>
    </source>
</evidence>
<evidence type="ECO:0000256" key="4">
    <source>
        <dbReference type="ARBA" id="ARBA00022741"/>
    </source>
</evidence>
<reference evidence="12" key="1">
    <citation type="submission" date="2022-03" db="EMBL/GenBank/DDBJ databases">
        <title>De novo assembled genomes of Belliella spp. (Cyclobacteriaceae) strains.</title>
        <authorList>
            <person name="Szabo A."/>
            <person name="Korponai K."/>
            <person name="Felfoldi T."/>
        </authorList>
    </citation>
    <scope>NUCLEOTIDE SEQUENCE</scope>
    <source>
        <strain evidence="12">DSM 111903</strain>
    </source>
</reference>
<dbReference type="Pfam" id="PF13614">
    <property type="entry name" value="AAA_31"/>
    <property type="match status" value="1"/>
</dbReference>
<keyword evidence="10" id="KW-0812">Transmembrane</keyword>
<dbReference type="PANTHER" id="PTHR32309:SF13">
    <property type="entry name" value="FERRIC ENTEROBACTIN TRANSPORT PROTEIN FEPE"/>
    <property type="match status" value="1"/>
</dbReference>
<evidence type="ECO:0000313" key="12">
    <source>
        <dbReference type="EMBL" id="MCH7412407.1"/>
    </source>
</evidence>
<gene>
    <name evidence="12" type="ORF">MM213_02845</name>
</gene>
<evidence type="ECO:0000259" key="11">
    <source>
        <dbReference type="Pfam" id="PF13614"/>
    </source>
</evidence>